<proteinExistence type="predicted"/>
<dbReference type="AlphaFoldDB" id="A0A0H5R4W8"/>
<protein>
    <submittedName>
        <fullName evidence="1">Uncharacterized protein</fullName>
    </submittedName>
</protein>
<evidence type="ECO:0000313" key="1">
    <source>
        <dbReference type="EMBL" id="CRZ03149.1"/>
    </source>
</evidence>
<name>A0A0H5R4W8_9EUKA</name>
<sequence length="124" mass="14445">MKWIETLESRERFGVCRIPEGLKASIDSLESLPESIFTSQFDNMIQQDIYKEVGEKHPNWIVIPIGTRRRIINIHCFEQPRTDFSPDAGIDDLLTQYSKWSVHLMHFLAQNERVKTGALNHYNG</sequence>
<organism evidence="1">
    <name type="scientific">Spongospora subterranea</name>
    <dbReference type="NCBI Taxonomy" id="70186"/>
    <lineage>
        <taxon>Eukaryota</taxon>
        <taxon>Sar</taxon>
        <taxon>Rhizaria</taxon>
        <taxon>Endomyxa</taxon>
        <taxon>Phytomyxea</taxon>
        <taxon>Plasmodiophorida</taxon>
        <taxon>Plasmodiophoridae</taxon>
        <taxon>Spongospora</taxon>
    </lineage>
</organism>
<dbReference type="EMBL" id="HACM01002707">
    <property type="protein sequence ID" value="CRZ03149.1"/>
    <property type="molecule type" value="Transcribed_RNA"/>
</dbReference>
<feature type="non-terminal residue" evidence="1">
    <location>
        <position position="124"/>
    </location>
</feature>
<reference evidence="1" key="1">
    <citation type="submission" date="2015-04" db="EMBL/GenBank/DDBJ databases">
        <title>The genome sequence of the plant pathogenic Rhizarian Plasmodiophora brassicae reveals insights in its biotrophic life cycle and the origin of chitin synthesis.</title>
        <authorList>
            <person name="Schwelm A."/>
            <person name="Fogelqvist J."/>
            <person name="Knaust A."/>
            <person name="Julke S."/>
            <person name="Lilja T."/>
            <person name="Dhandapani V."/>
            <person name="Bonilla-Rosso G."/>
            <person name="Karlsson M."/>
            <person name="Shevchenko A."/>
            <person name="Choi S.R."/>
            <person name="Kim H.G."/>
            <person name="Park J.Y."/>
            <person name="Lim Y.P."/>
            <person name="Ludwig-Muller J."/>
            <person name="Dixelius C."/>
        </authorList>
    </citation>
    <scope>NUCLEOTIDE SEQUENCE</scope>
    <source>
        <tissue evidence="1">Potato root galls</tissue>
    </source>
</reference>
<accession>A0A0H5R4W8</accession>